<dbReference type="AlphaFoldDB" id="A0A7T4R0Q8"/>
<sequence>MTADGSEHHSAIFAGEVLHHRFRPRRHRFRYPVYSFLFDLDELDQLDTSLRLLSVNRFNLFSFYHRDLGEGRDEPPRDYLVRTLDKHGIHTPLQRAELLCYPRILGYTFNPLSVYYCYDHEDGLFAVVYEVSNTFGERHSYLIDVAEDQRHSNVVRQSCNKDFYVSPFIPMAMRYHFRLRRPDQRLAVAIRETDGDGGLLHAVFRGQRRPLTDGQLLRCFARLPFMTLRIVAAIHWQALKLFLKGIKLVPKNHEPDGAISRIRH</sequence>
<organism evidence="1 2">
    <name type="scientific">Spongiibacter nanhainus</name>
    <dbReference type="NCBI Taxonomy" id="2794344"/>
    <lineage>
        <taxon>Bacteria</taxon>
        <taxon>Pseudomonadati</taxon>
        <taxon>Pseudomonadota</taxon>
        <taxon>Gammaproteobacteria</taxon>
        <taxon>Cellvibrionales</taxon>
        <taxon>Spongiibacteraceae</taxon>
        <taxon>Spongiibacter</taxon>
    </lineage>
</organism>
<gene>
    <name evidence="1" type="ORF">I6N98_17725</name>
</gene>
<dbReference type="EMBL" id="CP066167">
    <property type="protein sequence ID" value="QQD18152.1"/>
    <property type="molecule type" value="Genomic_DNA"/>
</dbReference>
<dbReference type="KEGG" id="snan:I6N98_17725"/>
<dbReference type="PANTHER" id="PTHR33973">
    <property type="entry name" value="OS07G0153300 PROTEIN"/>
    <property type="match status" value="1"/>
</dbReference>
<dbReference type="Pfam" id="PF07103">
    <property type="entry name" value="DUF1365"/>
    <property type="match status" value="1"/>
</dbReference>
<dbReference type="Proteomes" id="UP000596063">
    <property type="component" value="Chromosome"/>
</dbReference>
<dbReference type="RefSeq" id="WP_198569650.1">
    <property type="nucleotide sequence ID" value="NZ_CP066167.1"/>
</dbReference>
<evidence type="ECO:0000313" key="1">
    <source>
        <dbReference type="EMBL" id="QQD18152.1"/>
    </source>
</evidence>
<reference evidence="1 2" key="1">
    <citation type="submission" date="2020-12" db="EMBL/GenBank/DDBJ databases">
        <authorList>
            <person name="Shan Y."/>
        </authorList>
    </citation>
    <scope>NUCLEOTIDE SEQUENCE [LARGE SCALE GENOMIC DNA]</scope>
    <source>
        <strain evidence="2">csc3.9</strain>
    </source>
</reference>
<accession>A0A7T4R0Q8</accession>
<dbReference type="InterPro" id="IPR010775">
    <property type="entry name" value="DUF1365"/>
</dbReference>
<protein>
    <submittedName>
        <fullName evidence="1">DUF1365 domain-containing protein</fullName>
    </submittedName>
</protein>
<keyword evidence="2" id="KW-1185">Reference proteome</keyword>
<evidence type="ECO:0000313" key="2">
    <source>
        <dbReference type="Proteomes" id="UP000596063"/>
    </source>
</evidence>
<proteinExistence type="predicted"/>
<name>A0A7T4R0Q8_9GAMM</name>
<dbReference type="PANTHER" id="PTHR33973:SF4">
    <property type="entry name" value="OS07G0153300 PROTEIN"/>
    <property type="match status" value="1"/>
</dbReference>